<protein>
    <submittedName>
        <fullName evidence="1">MmcQ/YjbR family DNA-binding protein</fullName>
    </submittedName>
</protein>
<gene>
    <name evidence="1" type="ORF">I8755_32210</name>
</gene>
<dbReference type="GO" id="GO:0003677">
    <property type="term" value="F:DNA binding"/>
    <property type="evidence" value="ECO:0007669"/>
    <property type="project" value="UniProtKB-KW"/>
</dbReference>
<name>A0A7T4PLI9_9ACTN</name>
<dbReference type="AlphaFoldDB" id="A0A7T4PLI9"/>
<sequence>MPKTRSRGRAAHVTSDDVRRIALALPDTVEKIAWSMPTFRVSGKMFVTVPDDETSIAVRCPKVERDELVLAEPAKFWVAAHEAASAWVRVRLAELDEEELTDILADSWRQAAPPRLLEAHPELGVPDTE</sequence>
<dbReference type="SUPFAM" id="SSF142906">
    <property type="entry name" value="YjbR-like"/>
    <property type="match status" value="1"/>
</dbReference>
<dbReference type="Gene3D" id="3.90.1150.30">
    <property type="match status" value="1"/>
</dbReference>
<dbReference type="Pfam" id="PF04237">
    <property type="entry name" value="YjbR"/>
    <property type="match status" value="1"/>
</dbReference>
<proteinExistence type="predicted"/>
<dbReference type="EMBL" id="CP065959">
    <property type="protein sequence ID" value="QQC92528.1"/>
    <property type="molecule type" value="Genomic_DNA"/>
</dbReference>
<dbReference type="InterPro" id="IPR038056">
    <property type="entry name" value="YjbR-like_sf"/>
</dbReference>
<dbReference type="InterPro" id="IPR058532">
    <property type="entry name" value="YjbR/MT2646/Rv2570-like"/>
</dbReference>
<keyword evidence="1" id="KW-0238">DNA-binding</keyword>
<accession>A0A7T4PLI9</accession>
<dbReference type="RefSeq" id="WP_198504244.1">
    <property type="nucleotide sequence ID" value="NZ_CP065959.1"/>
</dbReference>
<evidence type="ECO:0000313" key="2">
    <source>
        <dbReference type="Proteomes" id="UP000596130"/>
    </source>
</evidence>
<dbReference type="Proteomes" id="UP000596130">
    <property type="component" value="Chromosome"/>
</dbReference>
<reference evidence="1 2" key="1">
    <citation type="submission" date="2020-12" db="EMBL/GenBank/DDBJ databases">
        <title>Identification and biosynthesis of polyene macrolides produced by Streptomyces alfalfae Men-myco-93-63.</title>
        <authorList>
            <person name="Liu D."/>
            <person name="Li Y."/>
            <person name="Liu L."/>
            <person name="Han X."/>
            <person name="Shen F."/>
        </authorList>
    </citation>
    <scope>NUCLEOTIDE SEQUENCE [LARGE SCALE GENOMIC DNA]</scope>
    <source>
        <strain evidence="1 2">Men-myco-93-63</strain>
    </source>
</reference>
<organism evidence="1 2">
    <name type="scientific">Streptomyces alfalfae</name>
    <dbReference type="NCBI Taxonomy" id="1642299"/>
    <lineage>
        <taxon>Bacteria</taxon>
        <taxon>Bacillati</taxon>
        <taxon>Actinomycetota</taxon>
        <taxon>Actinomycetes</taxon>
        <taxon>Kitasatosporales</taxon>
        <taxon>Streptomycetaceae</taxon>
        <taxon>Streptomyces</taxon>
    </lineage>
</organism>
<evidence type="ECO:0000313" key="1">
    <source>
        <dbReference type="EMBL" id="QQC92528.1"/>
    </source>
</evidence>